<evidence type="ECO:0000313" key="1">
    <source>
        <dbReference type="EMBL" id="KAK5625285.1"/>
    </source>
</evidence>
<dbReference type="EMBL" id="JAWHQM010000002">
    <property type="protein sequence ID" value="KAK5625285.1"/>
    <property type="molecule type" value="Genomic_DNA"/>
</dbReference>
<accession>A0AAN7U4V4</accession>
<proteinExistence type="predicted"/>
<dbReference type="AlphaFoldDB" id="A0AAN7U4V4"/>
<gene>
    <name evidence="1" type="ORF">RRF57_001001</name>
</gene>
<name>A0AAN7U4V4_9PEZI</name>
<evidence type="ECO:0000313" key="2">
    <source>
        <dbReference type="Proteomes" id="UP001305414"/>
    </source>
</evidence>
<dbReference type="Proteomes" id="UP001305414">
    <property type="component" value="Unassembled WGS sequence"/>
</dbReference>
<organism evidence="1 2">
    <name type="scientific">Xylaria bambusicola</name>
    <dbReference type="NCBI Taxonomy" id="326684"/>
    <lineage>
        <taxon>Eukaryota</taxon>
        <taxon>Fungi</taxon>
        <taxon>Dikarya</taxon>
        <taxon>Ascomycota</taxon>
        <taxon>Pezizomycotina</taxon>
        <taxon>Sordariomycetes</taxon>
        <taxon>Xylariomycetidae</taxon>
        <taxon>Xylariales</taxon>
        <taxon>Xylariaceae</taxon>
        <taxon>Xylaria</taxon>
    </lineage>
</organism>
<comment type="caution">
    <text evidence="1">The sequence shown here is derived from an EMBL/GenBank/DDBJ whole genome shotgun (WGS) entry which is preliminary data.</text>
</comment>
<protein>
    <submittedName>
        <fullName evidence="1">Uncharacterized protein</fullName>
    </submittedName>
</protein>
<sequence>MRVEDEYVFEQHTAVDSLYGGAESGIAGFRKFLRQAASRSGLLPPWWNAAKQKACEELGMDRAEWPDLHCAVEKSDIIEHYGDQRFPMQLRMLAEAIIGRGFGGHDGTHMRKTMVTMENGGGGGGVMSAVDLLTGNFSTLST</sequence>
<reference evidence="1 2" key="1">
    <citation type="submission" date="2023-10" db="EMBL/GenBank/DDBJ databases">
        <title>Draft genome sequence of Xylaria bambusicola isolate GMP-LS, the root and basal stem rot pathogen of sugarcane in Indonesia.</title>
        <authorList>
            <person name="Selvaraj P."/>
            <person name="Muralishankar V."/>
            <person name="Muruganantham S."/>
            <person name="Sp S."/>
            <person name="Haryani S."/>
            <person name="Lau K.J.X."/>
            <person name="Naqvi N.I."/>
        </authorList>
    </citation>
    <scope>NUCLEOTIDE SEQUENCE [LARGE SCALE GENOMIC DNA]</scope>
    <source>
        <strain evidence="1">GMP-LS</strain>
    </source>
</reference>
<keyword evidence="2" id="KW-1185">Reference proteome</keyword>